<keyword evidence="1" id="KW-0732">Signal</keyword>
<organism evidence="2 3">
    <name type="scientific">Reichenbachiella agarivorans</name>
    <dbReference type="NCBI Taxonomy" id="2979464"/>
    <lineage>
        <taxon>Bacteria</taxon>
        <taxon>Pseudomonadati</taxon>
        <taxon>Bacteroidota</taxon>
        <taxon>Cytophagia</taxon>
        <taxon>Cytophagales</taxon>
        <taxon>Reichenbachiellaceae</taxon>
        <taxon>Reichenbachiella</taxon>
    </lineage>
</organism>
<protein>
    <recommendedName>
        <fullName evidence="4">Collagen triple helix repeat-containing protein</fullName>
    </recommendedName>
</protein>
<sequence length="183" mass="20603">MKKINLLKYLPALSILFLFACEGPSGPVGPAGEDGQDGLEGYTFEYTVNFVAPDYAALLSLPDDFTMLDSDVMVVYLLWEIQDDGTEIWRALPQTLYFDDGILSYNYDFTKYDASVFLDGTVDLNGLGADWTDNWIARVVVLPAQFANGRSTLDYTDYDQVKEYFNLPPIQLTTADYLNRPDL</sequence>
<dbReference type="Proteomes" id="UP001065174">
    <property type="component" value="Chromosome"/>
</dbReference>
<name>A0ABY6CM46_9BACT</name>
<reference evidence="2" key="1">
    <citation type="submission" date="2022-09" db="EMBL/GenBank/DDBJ databases">
        <title>Comparative genomics and taxonomic characterization of three novel marine species of genus Reichenbachiella exhibiting antioxidant and polysaccharide degradation activities.</title>
        <authorList>
            <person name="Muhammad N."/>
            <person name="Lee Y.-J."/>
            <person name="Ko J."/>
            <person name="Kim S.-G."/>
        </authorList>
    </citation>
    <scope>NUCLEOTIDE SEQUENCE</scope>
    <source>
        <strain evidence="2">BKB1-1</strain>
    </source>
</reference>
<keyword evidence="3" id="KW-1185">Reference proteome</keyword>
<dbReference type="PROSITE" id="PS51257">
    <property type="entry name" value="PROKAR_LIPOPROTEIN"/>
    <property type="match status" value="1"/>
</dbReference>
<evidence type="ECO:0000313" key="2">
    <source>
        <dbReference type="EMBL" id="UXP31577.1"/>
    </source>
</evidence>
<dbReference type="RefSeq" id="WP_262309016.1">
    <property type="nucleotide sequence ID" value="NZ_CP106679.1"/>
</dbReference>
<dbReference type="EMBL" id="CP106679">
    <property type="protein sequence ID" value="UXP31577.1"/>
    <property type="molecule type" value="Genomic_DNA"/>
</dbReference>
<accession>A0ABY6CM46</accession>
<feature type="chain" id="PRO_5047233826" description="Collagen triple helix repeat-containing protein" evidence="1">
    <location>
        <begin position="21"/>
        <end position="183"/>
    </location>
</feature>
<feature type="signal peptide" evidence="1">
    <location>
        <begin position="1"/>
        <end position="20"/>
    </location>
</feature>
<gene>
    <name evidence="2" type="ORF">N6H18_14590</name>
</gene>
<evidence type="ECO:0000256" key="1">
    <source>
        <dbReference type="SAM" id="SignalP"/>
    </source>
</evidence>
<evidence type="ECO:0008006" key="4">
    <source>
        <dbReference type="Google" id="ProtNLM"/>
    </source>
</evidence>
<proteinExistence type="predicted"/>
<evidence type="ECO:0000313" key="3">
    <source>
        <dbReference type="Proteomes" id="UP001065174"/>
    </source>
</evidence>